<reference evidence="1" key="1">
    <citation type="submission" date="2014-11" db="EMBL/GenBank/DDBJ databases">
        <authorList>
            <person name="Amaro Gonzalez C."/>
        </authorList>
    </citation>
    <scope>NUCLEOTIDE SEQUENCE</scope>
</reference>
<name>A0A0E9P928_ANGAN</name>
<reference evidence="1" key="2">
    <citation type="journal article" date="2015" name="Fish Shellfish Immunol.">
        <title>Early steps in the European eel (Anguilla anguilla)-Vibrio vulnificus interaction in the gills: Role of the RtxA13 toxin.</title>
        <authorList>
            <person name="Callol A."/>
            <person name="Pajuelo D."/>
            <person name="Ebbesson L."/>
            <person name="Teles M."/>
            <person name="MacKenzie S."/>
            <person name="Amaro C."/>
        </authorList>
    </citation>
    <scope>NUCLEOTIDE SEQUENCE</scope>
</reference>
<protein>
    <submittedName>
        <fullName evidence="1">Uncharacterized protein</fullName>
    </submittedName>
</protein>
<organism evidence="1">
    <name type="scientific">Anguilla anguilla</name>
    <name type="common">European freshwater eel</name>
    <name type="synonym">Muraena anguilla</name>
    <dbReference type="NCBI Taxonomy" id="7936"/>
    <lineage>
        <taxon>Eukaryota</taxon>
        <taxon>Metazoa</taxon>
        <taxon>Chordata</taxon>
        <taxon>Craniata</taxon>
        <taxon>Vertebrata</taxon>
        <taxon>Euteleostomi</taxon>
        <taxon>Actinopterygii</taxon>
        <taxon>Neopterygii</taxon>
        <taxon>Teleostei</taxon>
        <taxon>Anguilliformes</taxon>
        <taxon>Anguillidae</taxon>
        <taxon>Anguilla</taxon>
    </lineage>
</organism>
<dbReference type="AlphaFoldDB" id="A0A0E9P928"/>
<evidence type="ECO:0000313" key="1">
    <source>
        <dbReference type="EMBL" id="JAH01009.1"/>
    </source>
</evidence>
<accession>A0A0E9P928</accession>
<proteinExistence type="predicted"/>
<dbReference type="EMBL" id="GBXM01107568">
    <property type="protein sequence ID" value="JAH01009.1"/>
    <property type="molecule type" value="Transcribed_RNA"/>
</dbReference>
<sequence>MQILSNVSGLDSKGGKSEVSAFCELSARDLPWRLNL</sequence>